<feature type="transmembrane region" description="Helical" evidence="5">
    <location>
        <begin position="271"/>
        <end position="294"/>
    </location>
</feature>
<feature type="region of interest" description="Disordered" evidence="4">
    <location>
        <begin position="192"/>
        <end position="255"/>
    </location>
</feature>
<dbReference type="EMBL" id="JAVHNS010000007">
    <property type="protein sequence ID" value="KAK6348811.1"/>
    <property type="molecule type" value="Genomic_DNA"/>
</dbReference>
<feature type="transmembrane region" description="Helical" evidence="5">
    <location>
        <begin position="62"/>
        <end position="79"/>
    </location>
</feature>
<feature type="repeat" description="ANK" evidence="3">
    <location>
        <begin position="1848"/>
        <end position="1880"/>
    </location>
</feature>
<dbReference type="InterPro" id="IPR036770">
    <property type="entry name" value="Ankyrin_rpt-contain_sf"/>
</dbReference>
<feature type="transmembrane region" description="Helical" evidence="5">
    <location>
        <begin position="314"/>
        <end position="333"/>
    </location>
</feature>
<feature type="transmembrane region" description="Helical" evidence="5">
    <location>
        <begin position="401"/>
        <end position="421"/>
    </location>
</feature>
<dbReference type="Proteomes" id="UP001373714">
    <property type="component" value="Unassembled WGS sequence"/>
</dbReference>
<accession>A0AAV9US47</accession>
<evidence type="ECO:0000256" key="4">
    <source>
        <dbReference type="SAM" id="MobiDB-lite"/>
    </source>
</evidence>
<keyword evidence="1" id="KW-0677">Repeat</keyword>
<feature type="repeat" description="ANK" evidence="3">
    <location>
        <begin position="1376"/>
        <end position="1408"/>
    </location>
</feature>
<dbReference type="SMART" id="SM00248">
    <property type="entry name" value="ANK"/>
    <property type="match status" value="16"/>
</dbReference>
<evidence type="ECO:0000256" key="5">
    <source>
        <dbReference type="SAM" id="Phobius"/>
    </source>
</evidence>
<reference evidence="7 8" key="1">
    <citation type="submission" date="2019-10" db="EMBL/GenBank/DDBJ databases">
        <authorList>
            <person name="Palmer J.M."/>
        </authorList>
    </citation>
    <scope>NUCLEOTIDE SEQUENCE [LARGE SCALE GENOMIC DNA]</scope>
    <source>
        <strain evidence="7 8">TWF730</strain>
    </source>
</reference>
<keyword evidence="5" id="KW-1133">Transmembrane helix</keyword>
<feature type="repeat" description="ANK" evidence="3">
    <location>
        <begin position="1703"/>
        <end position="1735"/>
    </location>
</feature>
<evidence type="ECO:0000256" key="2">
    <source>
        <dbReference type="ARBA" id="ARBA00023043"/>
    </source>
</evidence>
<feature type="region of interest" description="Disordered" evidence="4">
    <location>
        <begin position="576"/>
        <end position="601"/>
    </location>
</feature>
<proteinExistence type="predicted"/>
<feature type="chain" id="PRO_5043889014" evidence="6">
    <location>
        <begin position="23"/>
        <end position="2021"/>
    </location>
</feature>
<dbReference type="InterPro" id="IPR002110">
    <property type="entry name" value="Ankyrin_rpt"/>
</dbReference>
<keyword evidence="6" id="KW-0732">Signal</keyword>
<dbReference type="SUPFAM" id="SSF48403">
    <property type="entry name" value="Ankyrin repeat"/>
    <property type="match status" value="2"/>
</dbReference>
<dbReference type="PANTHER" id="PTHR24198:SF165">
    <property type="entry name" value="ANKYRIN REPEAT-CONTAINING PROTEIN-RELATED"/>
    <property type="match status" value="1"/>
</dbReference>
<gene>
    <name evidence="7" type="ORF">TWF730_009581</name>
</gene>
<dbReference type="PROSITE" id="PS50297">
    <property type="entry name" value="ANK_REP_REGION"/>
    <property type="match status" value="3"/>
</dbReference>
<evidence type="ECO:0000256" key="3">
    <source>
        <dbReference type="PROSITE-ProRule" id="PRU00023"/>
    </source>
</evidence>
<evidence type="ECO:0000313" key="7">
    <source>
        <dbReference type="EMBL" id="KAK6348811.1"/>
    </source>
</evidence>
<keyword evidence="5" id="KW-0812">Transmembrane</keyword>
<keyword evidence="8" id="KW-1185">Reference proteome</keyword>
<keyword evidence="5" id="KW-0472">Membrane</keyword>
<protein>
    <submittedName>
        <fullName evidence="7">Uncharacterized protein</fullName>
    </submittedName>
</protein>
<name>A0AAV9US47_9PEZI</name>
<dbReference type="Gene3D" id="1.25.40.20">
    <property type="entry name" value="Ankyrin repeat-containing domain"/>
    <property type="match status" value="3"/>
</dbReference>
<comment type="caution">
    <text evidence="7">The sequence shown here is derived from an EMBL/GenBank/DDBJ whole genome shotgun (WGS) entry which is preliminary data.</text>
</comment>
<evidence type="ECO:0000313" key="8">
    <source>
        <dbReference type="Proteomes" id="UP001373714"/>
    </source>
</evidence>
<evidence type="ECO:0000256" key="1">
    <source>
        <dbReference type="ARBA" id="ARBA00022737"/>
    </source>
</evidence>
<keyword evidence="2 3" id="KW-0040">ANK repeat</keyword>
<organism evidence="7 8">
    <name type="scientific">Orbilia blumenaviensis</name>
    <dbReference type="NCBI Taxonomy" id="1796055"/>
    <lineage>
        <taxon>Eukaryota</taxon>
        <taxon>Fungi</taxon>
        <taxon>Dikarya</taxon>
        <taxon>Ascomycota</taxon>
        <taxon>Pezizomycotina</taxon>
        <taxon>Orbiliomycetes</taxon>
        <taxon>Orbiliales</taxon>
        <taxon>Orbiliaceae</taxon>
        <taxon>Orbilia</taxon>
    </lineage>
</organism>
<feature type="signal peptide" evidence="6">
    <location>
        <begin position="1"/>
        <end position="22"/>
    </location>
</feature>
<evidence type="ECO:0000256" key="6">
    <source>
        <dbReference type="SAM" id="SignalP"/>
    </source>
</evidence>
<dbReference type="PANTHER" id="PTHR24198">
    <property type="entry name" value="ANKYRIN REPEAT AND PROTEIN KINASE DOMAIN-CONTAINING PROTEIN"/>
    <property type="match status" value="1"/>
</dbReference>
<feature type="compositionally biased region" description="Basic and acidic residues" evidence="4">
    <location>
        <begin position="194"/>
        <end position="249"/>
    </location>
</feature>
<dbReference type="Pfam" id="PF12796">
    <property type="entry name" value="Ank_2"/>
    <property type="match status" value="4"/>
</dbReference>
<dbReference type="PROSITE" id="PS50088">
    <property type="entry name" value="ANK_REPEAT"/>
    <property type="match status" value="4"/>
</dbReference>
<sequence length="2021" mass="227586">MDPKFGFRTIWWIVIIAHTVRADEGDEFSNNLFSDLAPILALFGEQVARQFLSQSISWLDNIIFAMAPLGIITAIVSAIRVSGPRWLKAAVGRAREGKGEVEMELMSSTSDNVCELWNGEAIVRAIGSADITEVLWLEKVKKPEKRDHILLRLLKPFRQRNEMKGEYVRIISFDEACKQKYLQEPRALPWLMPKGEKKRNPERREERSDPETGEEKLGPETGEERSDPERGEEKLGPETGGHGDSERKIPCPPNLSLNLGDDSTLKMESMVVALICTMLQTSVIAFQIAITYLSPLNERFKKAGTPPPRYACPLSVTGTIFLVVGMYICSMVVQKRSKEDIWVFNKRKLREDGLQLKVAWLQKRQLVMDQNFGSYCLYQPEGRHQLVYSYMDKNHRDKLQNFWTIIGTTVSVMGFILQFTGLRGMNYSASLIHLGATGIASALRIMIRRHFGTKIKATPFIDGDKFDWVAKSLTDCSRWTVRNRLHESDNGGDGGMEDSEHSGTFAARHKLRKIYPELLEGTKIEETAKSLADIIQETSDYIYDSDMDLKDRDRSSFEFAIPVAYSIYSRPPAPMDPISVGSERHAPSTGDPNCRPEGPSNNTVIKIKVTRELADGQKEWRVDVHALETVLILWASNEAENTESVDGSFVLLSPLSEFGMFEYTTFIDDGTNCIYITKSEDKETGVTWKESIRPGEYGPSRASIADGRVFGYSSSQDDGAHLAFKSSANLSELRARHVLTCYFHQIFQHIERLKGKTAWQPRAASNESQTSSGIPVAGIQMYFKNTHLENICAISQNHKIYGTREELLAVLVPILQRNGNLPPVSRAFPRMIREAVSMDPKSKLSIEKIFNTAVQLIKSFRKTSNWRLLGNFLSRFPRICEEFLGHDDIWSKLARQLVSQTFRSIEAQMFSDLKLSDASSWRGKNKLEIWSRACSHLVRKCGKTLGKDSREYYLLQGLHFRVEKTRTHAGREETFGQHSLHKTYELWQRGREEFSSESLRWAFEELPQPDRQRIVSSCKVIFEKIDLNSTDLGSLGRDLQERRKNREWEWISKMLIVAVTHGNLRVAALWFAEFRNLPTYNHNTFYTYSVSDIGGIAAIAALLAVRNKDEIMLDLILSMVPVDQIIPIEEGCPLSPGNCLQVACEDGNTGAVRSILSSGFNIQTSPRFESFLLKSAVQNNHLDIISTLLFYGVSPTHQDPDREQTFLHYAAEFDKEDIITFITSPGLGLSALLSLPDKYDHRPLETAIIRGHEAFAKSLFEEMNKCQHLKPMSDRKSLYMFSLACRYDRSQFVELLISHGFKPSLTDDEDLTMLQTAAIYGSCSVGKLFLKNGWEIDSSREGGQPPMILAASNGQTDYVELLHQNKADIEIQDPTTGYTPLLAAALQGKIDTVNLLLKRGAKVSAKDKAGRTFAQLSILSGELECLDTILDSPTFPDAHQMFNSELFVTAVSMTIEMASYNYLGPLYWILWRIKSGDSLSGLVNEPRQNLFYTLARALITLTTDEKEMLTEGHLLPEPPVKESWHFSKKSPEGLDVCILLLHHILGSDSTITLDGGGNTPLVYAASLGSVKACERFLEPMASAPCYRDVVYYEIRAVDTYKEQLERALYMAFYGGRMDMITLLTDGRVDRYKPLQKIQIKTLGQPGFDLTPISLLLRVAAVARKTLVEENPRPWRSEASLLESMVHLVHPRMGFRPTTEELENEQSLLHLAVMCRSPKLLTTLTRAGADINLLGQAKRPLLHFALSYDPSNTEWVKAICRHEGIDIDSIDRDGRTALAIGIEKSNSLMVNALIEGGATYLGCGKLPELVDVLEIGEISFAMFPLLCEQHKALKTPDEYRNYIDSLGASGHGPVHVAAMQHRDDVLEFLRLEGANMDAKDKQGRGALSYALNSESTMNLLVQKCGINPNERQTGVKHTAAHIAVLTLDPRKALPNAVRVLWELGADFNIKDKSGKMAAECAPIEAAIWYDNTQAEYVPIRAVLQQMGPQAERQWVTNMELQWIKQTFGRYWLDADRGYSTKS</sequence>
<feature type="repeat" description="ANK" evidence="3">
    <location>
        <begin position="1342"/>
        <end position="1374"/>
    </location>
</feature>